<protein>
    <submittedName>
        <fullName evidence="4">WHG domain-containing protein</fullName>
    </submittedName>
</protein>
<accession>A0A975M7F5</accession>
<dbReference type="Proteomes" id="UP000676885">
    <property type="component" value="Chromosome"/>
</dbReference>
<dbReference type="EMBL" id="CP076022">
    <property type="protein sequence ID" value="QWC11302.1"/>
    <property type="molecule type" value="Genomic_DNA"/>
</dbReference>
<evidence type="ECO:0000313" key="5">
    <source>
        <dbReference type="Proteomes" id="UP000676885"/>
    </source>
</evidence>
<dbReference type="InterPro" id="IPR025996">
    <property type="entry name" value="MT1864/Rv1816-like_C"/>
</dbReference>
<dbReference type="SUPFAM" id="SSF48498">
    <property type="entry name" value="Tetracyclin repressor-like, C-terminal domain"/>
    <property type="match status" value="1"/>
</dbReference>
<sequence>MPRAALSASAVVAAGAQLLDEVGPADFSLAVLAERLGVRPPSLYKHTDGLAGLRRSIMLHSKRDLAGVLVQAAVGRSGDAAVRAVANAYRQWALAHPGQYPATQLPPVAGDADDASASAAIFNVTQGVLSGYELTGDDVAHAIRFLRSSFHGFLALETAGGFQMPVDIDTSYERLVDSIIAALNSWRPAA</sequence>
<evidence type="ECO:0000256" key="1">
    <source>
        <dbReference type="ARBA" id="ARBA00023015"/>
    </source>
</evidence>
<reference evidence="4 5" key="1">
    <citation type="submission" date="2021-05" db="EMBL/GenBank/DDBJ databases">
        <title>Novel species in genus Arthrobacter.</title>
        <authorList>
            <person name="Zhang G."/>
        </authorList>
    </citation>
    <scope>NUCLEOTIDE SEQUENCE [LARGE SCALE GENOMIC DNA]</scope>
    <source>
        <strain evidence="5">zg-ZUI227</strain>
    </source>
</reference>
<dbReference type="KEGG" id="ajg:KKR91_06985"/>
<dbReference type="SUPFAM" id="SSF46689">
    <property type="entry name" value="Homeodomain-like"/>
    <property type="match status" value="1"/>
</dbReference>
<evidence type="ECO:0000259" key="3">
    <source>
        <dbReference type="Pfam" id="PF13305"/>
    </source>
</evidence>
<dbReference type="Gene3D" id="1.10.357.10">
    <property type="entry name" value="Tetracycline Repressor, domain 2"/>
    <property type="match status" value="1"/>
</dbReference>
<dbReference type="Pfam" id="PF13305">
    <property type="entry name" value="TetR_C_33"/>
    <property type="match status" value="1"/>
</dbReference>
<feature type="domain" description="HTH-type transcriptional regulator MT1864/Rv1816-like C-terminal" evidence="3">
    <location>
        <begin position="82"/>
        <end position="178"/>
    </location>
</feature>
<dbReference type="InterPro" id="IPR009057">
    <property type="entry name" value="Homeodomain-like_sf"/>
</dbReference>
<dbReference type="InterPro" id="IPR036271">
    <property type="entry name" value="Tet_transcr_reg_TetR-rel_C_sf"/>
</dbReference>
<keyword evidence="1" id="KW-0805">Transcription regulation</keyword>
<evidence type="ECO:0000256" key="2">
    <source>
        <dbReference type="ARBA" id="ARBA00023163"/>
    </source>
</evidence>
<dbReference type="Gene3D" id="1.10.10.60">
    <property type="entry name" value="Homeodomain-like"/>
    <property type="match status" value="1"/>
</dbReference>
<proteinExistence type="predicted"/>
<gene>
    <name evidence="4" type="ORF">KKR91_06985</name>
</gene>
<name>A0A975M7F5_9MICC</name>
<keyword evidence="5" id="KW-1185">Reference proteome</keyword>
<organism evidence="4 5">
    <name type="scientific">Arthrobacter jiangjiafuii</name>
    <dbReference type="NCBI Taxonomy" id="2817475"/>
    <lineage>
        <taxon>Bacteria</taxon>
        <taxon>Bacillati</taxon>
        <taxon>Actinomycetota</taxon>
        <taxon>Actinomycetes</taxon>
        <taxon>Micrococcales</taxon>
        <taxon>Micrococcaceae</taxon>
        <taxon>Arthrobacter</taxon>
    </lineage>
</organism>
<keyword evidence="2" id="KW-0804">Transcription</keyword>
<evidence type="ECO:0000313" key="4">
    <source>
        <dbReference type="EMBL" id="QWC11302.1"/>
    </source>
</evidence>
<dbReference type="RefSeq" id="WP_210230978.1">
    <property type="nucleotide sequence ID" value="NZ_CP076022.1"/>
</dbReference>
<dbReference type="AlphaFoldDB" id="A0A975M7F5"/>